<dbReference type="InterPro" id="IPR026268">
    <property type="entry name" value="RseC"/>
</dbReference>
<dbReference type="Proteomes" id="UP000264313">
    <property type="component" value="Unassembled WGS sequence"/>
</dbReference>
<dbReference type="PANTHER" id="PTHR35867">
    <property type="entry name" value="PROTEIN RSEC"/>
    <property type="match status" value="1"/>
</dbReference>
<dbReference type="PIRSF" id="PIRSF004923">
    <property type="entry name" value="RseC"/>
    <property type="match status" value="1"/>
</dbReference>
<dbReference type="Pfam" id="PF04246">
    <property type="entry name" value="RseC_MucC"/>
    <property type="match status" value="1"/>
</dbReference>
<reference evidence="2 3" key="1">
    <citation type="journal article" date="2018" name="Nat. Biotechnol.">
        <title>A standardized bacterial taxonomy based on genome phylogeny substantially revises the tree of life.</title>
        <authorList>
            <person name="Parks D.H."/>
            <person name="Chuvochina M."/>
            <person name="Waite D.W."/>
            <person name="Rinke C."/>
            <person name="Skarshewski A."/>
            <person name="Chaumeil P.A."/>
            <person name="Hugenholtz P."/>
        </authorList>
    </citation>
    <scope>NUCLEOTIDE SEQUENCE [LARGE SCALE GENOMIC DNA]</scope>
    <source>
        <strain evidence="2">UBA9958</strain>
    </source>
</reference>
<feature type="transmembrane region" description="Helical" evidence="1">
    <location>
        <begin position="78"/>
        <end position="96"/>
    </location>
</feature>
<gene>
    <name evidence="2" type="ORF">DCW48_06705</name>
</gene>
<keyword evidence="1" id="KW-1133">Transmembrane helix</keyword>
<dbReference type="STRING" id="1132855.GCA_000384255_01015"/>
<sequence>MIEEYAVVLHCKQDVAELEIERRTACGICGQKRGCGNATWGKLLGHKSHTFQAQNTIDAKVGDNVIVGIDEQVALKSVFFLYVVPLLSLIIFSVLAEALFDHQLYVVFAAIIGLLIGFVWVKSHLAGRDRHHAIILRQAEAMPSCGANKEVKDI</sequence>
<keyword evidence="1" id="KW-0812">Transmembrane</keyword>
<feature type="transmembrane region" description="Helical" evidence="1">
    <location>
        <begin position="102"/>
        <end position="121"/>
    </location>
</feature>
<dbReference type="EMBL" id="DNAA01000163">
    <property type="protein sequence ID" value="HBA09270.1"/>
    <property type="molecule type" value="Genomic_DNA"/>
</dbReference>
<accession>A0A351RB49</accession>
<dbReference type="InterPro" id="IPR007359">
    <property type="entry name" value="SigmaE_reg_RseC_MucC"/>
</dbReference>
<name>A0A351RB49_9PROT</name>
<evidence type="ECO:0000256" key="1">
    <source>
        <dbReference type="SAM" id="Phobius"/>
    </source>
</evidence>
<dbReference type="PANTHER" id="PTHR35867:SF1">
    <property type="entry name" value="PROTEIN RSEC"/>
    <property type="match status" value="1"/>
</dbReference>
<protein>
    <submittedName>
        <fullName evidence="2">Fis family transcriptional regulator</fullName>
    </submittedName>
</protein>
<keyword evidence="1" id="KW-0472">Membrane</keyword>
<evidence type="ECO:0000313" key="3">
    <source>
        <dbReference type="Proteomes" id="UP000264313"/>
    </source>
</evidence>
<comment type="caution">
    <text evidence="2">The sequence shown here is derived from an EMBL/GenBank/DDBJ whole genome shotgun (WGS) entry which is preliminary data.</text>
</comment>
<proteinExistence type="predicted"/>
<dbReference type="AlphaFoldDB" id="A0A351RB49"/>
<evidence type="ECO:0000313" key="2">
    <source>
        <dbReference type="EMBL" id="HBA09270.1"/>
    </source>
</evidence>
<organism evidence="2 3">
    <name type="scientific">Methylotenera mobilis</name>
    <dbReference type="NCBI Taxonomy" id="359408"/>
    <lineage>
        <taxon>Bacteria</taxon>
        <taxon>Pseudomonadati</taxon>
        <taxon>Pseudomonadota</taxon>
        <taxon>Betaproteobacteria</taxon>
        <taxon>Nitrosomonadales</taxon>
        <taxon>Methylophilaceae</taxon>
        <taxon>Methylotenera</taxon>
    </lineage>
</organism>